<organism evidence="2 3">
    <name type="scientific">Oenococcus kitaharae DSM 17330</name>
    <dbReference type="NCBI Taxonomy" id="1045004"/>
    <lineage>
        <taxon>Bacteria</taxon>
        <taxon>Bacillati</taxon>
        <taxon>Bacillota</taxon>
        <taxon>Bacilli</taxon>
        <taxon>Lactobacillales</taxon>
        <taxon>Lactobacillaceae</taxon>
        <taxon>Oenococcus</taxon>
    </lineage>
</organism>
<dbReference type="Gene3D" id="3.40.50.300">
    <property type="entry name" value="P-loop containing nucleotide triphosphate hydrolases"/>
    <property type="match status" value="1"/>
</dbReference>
<dbReference type="CDD" id="cd10439">
    <property type="entry name" value="GIY-YIG_COG3410"/>
    <property type="match status" value="1"/>
</dbReference>
<evidence type="ECO:0000313" key="3">
    <source>
        <dbReference type="Proteomes" id="UP000004959"/>
    </source>
</evidence>
<comment type="caution">
    <text evidence="2">The sequence shown here is derived from an EMBL/GenBank/DDBJ whole genome shotgun (WGS) entry which is preliminary data.</text>
</comment>
<dbReference type="Proteomes" id="UP000004959">
    <property type="component" value="Chromosome"/>
</dbReference>
<dbReference type="EMBL" id="AFVZ01000001">
    <property type="protein sequence ID" value="EHN59351.1"/>
    <property type="molecule type" value="Genomic_DNA"/>
</dbReference>
<evidence type="ECO:0000313" key="2">
    <source>
        <dbReference type="EMBL" id="EHN59351.1"/>
    </source>
</evidence>
<dbReference type="PATRIC" id="fig|1045004.4.peg.1251"/>
<proteinExistence type="predicted"/>
<name>G9WGU3_9LACO</name>
<gene>
    <name evidence="2" type="ORF">OKIT_1268</name>
</gene>
<dbReference type="InterPro" id="IPR027417">
    <property type="entry name" value="P-loop_NTPase"/>
</dbReference>
<dbReference type="Pfam" id="PF09848">
    <property type="entry name" value="SLFN-g3_helicase"/>
    <property type="match status" value="1"/>
</dbReference>
<accession>G9WGU3</accession>
<feature type="domain" description="Schlafen group 3-like DNA/RNA helicase" evidence="1">
    <location>
        <begin position="202"/>
        <end position="554"/>
    </location>
</feature>
<dbReference type="OrthoDB" id="3193269at2"/>
<dbReference type="STRING" id="336988.NT96_06985"/>
<sequence length="566" mass="65069">MINPPIIKKIKYSEASIESLDDVLINSEEKHYIEDYPTVYVVNDKKDNAGRLNFDVYVGEANWIIQRTKQHLENANDKLQHLNSDAQIMIIGHDHFNKSMTLDIENRLINHMIGIDNVVSLNGRGNQQGTYFTSNLTGEIFNKIWRKMHLIEPELIPPLNVVRDSALFKASPFHNLSEEQRNDKNQIVAETEAALSRDEIGQLIIVEGAAGTGKTVLLSSLFYEFASHGGGEFSNSIINDARSFLLVNHDQQLTVYQQIAKKLNLSSKNKEVVYKPTVWLNYMENQPIADVALVDEAHLLWTQGKQAYRGKNQLDDIRKHARVVIAVFDKNQILRSEQHLSDESIAKLYVGAKVIKLNHQFRIHANENTIQWIDDFVEGTLTKIPKDDSYDLKIFDDPEKMYEQIKQKNQDQRFGLSRMLATFDWKYIENKEPENGGLWRVTVGDFSLPWNLELENKTNRKRNKGLSWAERDYTINEIGSTFTIQGFDLNYAGLIIGPSVKWRNGRLVFDRDASANHNAIKKRDGQDFSEQHLRNELNVLIKRGVRGLCIYAVDDELRNKLMSLTN</sequence>
<keyword evidence="3" id="KW-1185">Reference proteome</keyword>
<dbReference type="HOGENOM" id="CLU_009521_0_0_9"/>
<reference evidence="2 3" key="1">
    <citation type="journal article" date="2012" name="PLoS ONE">
        <title>Functional divergence in the genus oenococcus as predicted by genome sequencing of the newly-described species, Oenococcus kitaharae.</title>
        <authorList>
            <person name="Borneman A.R."/>
            <person name="McCarthy J.M."/>
            <person name="Chambers P.J."/>
            <person name="Bartowsky E.J."/>
        </authorList>
    </citation>
    <scope>NUCLEOTIDE SEQUENCE [LARGE SCALE GENOMIC DNA]</scope>
    <source>
        <strain evidence="3">DSM17330</strain>
    </source>
</reference>
<dbReference type="AlphaFoldDB" id="G9WGU3"/>
<dbReference type="InterPro" id="IPR018647">
    <property type="entry name" value="SLFN_3-like_DNA/RNA_helicase"/>
</dbReference>
<protein>
    <recommendedName>
        <fullName evidence="1">Schlafen group 3-like DNA/RNA helicase domain-containing protein</fullName>
    </recommendedName>
</protein>
<dbReference type="RefSeq" id="WP_007746219.1">
    <property type="nucleotide sequence ID" value="NZ_CM001398.1"/>
</dbReference>
<dbReference type="eggNOG" id="COG3410">
    <property type="taxonomic scope" value="Bacteria"/>
</dbReference>
<dbReference type="SUPFAM" id="SSF52540">
    <property type="entry name" value="P-loop containing nucleoside triphosphate hydrolases"/>
    <property type="match status" value="1"/>
</dbReference>
<evidence type="ECO:0000259" key="1">
    <source>
        <dbReference type="Pfam" id="PF09848"/>
    </source>
</evidence>